<evidence type="ECO:0000256" key="5">
    <source>
        <dbReference type="ARBA" id="ARBA00022842"/>
    </source>
</evidence>
<evidence type="ECO:0000313" key="8">
    <source>
        <dbReference type="Proteomes" id="UP000829708"/>
    </source>
</evidence>
<dbReference type="Pfam" id="PF04587">
    <property type="entry name" value="ADP_PFK_GK"/>
    <property type="match status" value="1"/>
</dbReference>
<accession>A0ABY4DDU9</accession>
<evidence type="ECO:0000256" key="6">
    <source>
        <dbReference type="ARBA" id="ARBA00023152"/>
    </source>
</evidence>
<dbReference type="PROSITE" id="PS51255">
    <property type="entry name" value="ADPK"/>
    <property type="match status" value="1"/>
</dbReference>
<keyword evidence="4" id="KW-0418">Kinase</keyword>
<reference evidence="8" key="1">
    <citation type="journal article" date="2024" name="J Bioinform Genom">
        <title>Complete genome sequence of the type strain bacterium Sphaerochaeta associata GLS2t (VKM B-2742)t.</title>
        <authorList>
            <person name="Troshina O.Y."/>
            <person name="Tepeeva A.N."/>
            <person name="Arzamasceva V.O."/>
            <person name="Whitman W.B."/>
            <person name="Varghese N."/>
            <person name="Shapiro N."/>
            <person name="Woyke T."/>
            <person name="Kripides N.C."/>
            <person name="Vasilenko O.V."/>
        </authorList>
    </citation>
    <scope>NUCLEOTIDE SEQUENCE [LARGE SCALE GENOMIC DNA]</scope>
    <source>
        <strain evidence="8">GLS2T</strain>
    </source>
</reference>
<keyword evidence="6" id="KW-0324">Glycolysis</keyword>
<evidence type="ECO:0000256" key="1">
    <source>
        <dbReference type="ARBA" id="ARBA00022490"/>
    </source>
</evidence>
<evidence type="ECO:0000256" key="2">
    <source>
        <dbReference type="ARBA" id="ARBA00022679"/>
    </source>
</evidence>
<keyword evidence="1" id="KW-0963">Cytoplasm</keyword>
<evidence type="ECO:0000256" key="4">
    <source>
        <dbReference type="ARBA" id="ARBA00022777"/>
    </source>
</evidence>
<dbReference type="Proteomes" id="UP000829708">
    <property type="component" value="Chromosome"/>
</dbReference>
<dbReference type="PANTHER" id="PTHR21208:SF1">
    <property type="entry name" value="ADP-DEPENDENT GLUCOKINASE"/>
    <property type="match status" value="1"/>
</dbReference>
<dbReference type="RefSeq" id="WP_244772493.1">
    <property type="nucleotide sequence ID" value="NZ_CP094929.1"/>
</dbReference>
<keyword evidence="3" id="KW-0479">Metal-binding</keyword>
<organism evidence="7 8">
    <name type="scientific">Sphaerochaeta associata</name>
    <dbReference type="NCBI Taxonomy" id="1129264"/>
    <lineage>
        <taxon>Bacteria</taxon>
        <taxon>Pseudomonadati</taxon>
        <taxon>Spirochaetota</taxon>
        <taxon>Spirochaetia</taxon>
        <taxon>Spirochaetales</taxon>
        <taxon>Sphaerochaetaceae</taxon>
        <taxon>Sphaerochaeta</taxon>
    </lineage>
</organism>
<protein>
    <submittedName>
        <fullName evidence="7">ADP-dependent glucokinase/phosphofructokinase</fullName>
    </submittedName>
</protein>
<dbReference type="Gene3D" id="3.40.1190.20">
    <property type="match status" value="1"/>
</dbReference>
<dbReference type="PANTHER" id="PTHR21208">
    <property type="entry name" value="ADP-DEPENDENT GLUCOKINASE"/>
    <property type="match status" value="1"/>
</dbReference>
<gene>
    <name evidence="7" type="ORF">MUG09_16290</name>
</gene>
<sequence>MQNKHRIALGFGNNIDRLITMNSSLLQESIDRLHIHGDDIRFYAKLQTEKEVLCTLLDCIIHQKGGEYYIWNPQVLEQLSENFPYIESIGGTAARAANLLVKNGHKVLLHCVSYTDEDKEFIDSFVEVVTSYKNEELRHHYIIQFNQGLQVQVDQQIIIALQSNRIIINNNPVVRNMRINYDFFFRAQDYEVLLLSGFNAIHDVRILETRLLEILNQISLLNKNLTIIYEDGCFHKPAYREFVIDYLCPCLSIYSMNEEELMELVHGPLLTAEQKIQSIMSVRQMLGVPIVIIHTQSYVIACGENALRIKKALQTGVDFATCHLLNQAKIPMNLPYCPEGLIMQKFCEKNDNLCCVPSYAIRENCLTTIGLGDAFIAGLLSVGV</sequence>
<evidence type="ECO:0000313" key="7">
    <source>
        <dbReference type="EMBL" id="UOM51117.1"/>
    </source>
</evidence>
<dbReference type="SUPFAM" id="SSF53613">
    <property type="entry name" value="Ribokinase-like"/>
    <property type="match status" value="1"/>
</dbReference>
<name>A0ABY4DDU9_9SPIR</name>
<evidence type="ECO:0000256" key="3">
    <source>
        <dbReference type="ARBA" id="ARBA00022723"/>
    </source>
</evidence>
<keyword evidence="2" id="KW-0808">Transferase</keyword>
<keyword evidence="8" id="KW-1185">Reference proteome</keyword>
<keyword evidence="5" id="KW-0460">Magnesium</keyword>
<dbReference type="InterPro" id="IPR007666">
    <property type="entry name" value="ADP_PFK/GK"/>
</dbReference>
<proteinExistence type="predicted"/>
<dbReference type="InterPro" id="IPR029056">
    <property type="entry name" value="Ribokinase-like"/>
</dbReference>
<dbReference type="EMBL" id="CP094929">
    <property type="protein sequence ID" value="UOM51117.1"/>
    <property type="molecule type" value="Genomic_DNA"/>
</dbReference>